<accession>A0A1C7MKA2</accession>
<protein>
    <submittedName>
        <fullName evidence="1">Uncharacterized protein</fullName>
    </submittedName>
</protein>
<dbReference type="EMBL" id="LUGG01000002">
    <property type="protein sequence ID" value="OBZ77270.1"/>
    <property type="molecule type" value="Genomic_DNA"/>
</dbReference>
<evidence type="ECO:0000313" key="2">
    <source>
        <dbReference type="Proteomes" id="UP000092993"/>
    </source>
</evidence>
<name>A0A1C7MKA2_GRIFR</name>
<keyword evidence="2" id="KW-1185">Reference proteome</keyword>
<sequence length="67" mass="7698">MRLPPGPRERGLPSVRPRVAWASLVMNFPVSKSPYRSNPPNARQTRSLWHAVSLLGRARSIWRILRP</sequence>
<proteinExistence type="predicted"/>
<evidence type="ECO:0000313" key="1">
    <source>
        <dbReference type="EMBL" id="OBZ77270.1"/>
    </source>
</evidence>
<organism evidence="1 2">
    <name type="scientific">Grifola frondosa</name>
    <name type="common">Maitake</name>
    <name type="synonym">Polyporus frondosus</name>
    <dbReference type="NCBI Taxonomy" id="5627"/>
    <lineage>
        <taxon>Eukaryota</taxon>
        <taxon>Fungi</taxon>
        <taxon>Dikarya</taxon>
        <taxon>Basidiomycota</taxon>
        <taxon>Agaricomycotina</taxon>
        <taxon>Agaricomycetes</taxon>
        <taxon>Polyporales</taxon>
        <taxon>Grifolaceae</taxon>
        <taxon>Grifola</taxon>
    </lineage>
</organism>
<dbReference type="Proteomes" id="UP000092993">
    <property type="component" value="Unassembled WGS sequence"/>
</dbReference>
<dbReference type="AlphaFoldDB" id="A0A1C7MKA2"/>
<reference evidence="1 2" key="1">
    <citation type="submission" date="2016-03" db="EMBL/GenBank/DDBJ databases">
        <title>Whole genome sequencing of Grifola frondosa 9006-11.</title>
        <authorList>
            <person name="Min B."/>
            <person name="Park H."/>
            <person name="Kim J.-G."/>
            <person name="Cho H."/>
            <person name="Oh Y.-L."/>
            <person name="Kong W.-S."/>
            <person name="Choi I.-G."/>
        </authorList>
    </citation>
    <scope>NUCLEOTIDE SEQUENCE [LARGE SCALE GENOMIC DNA]</scope>
    <source>
        <strain evidence="1 2">9006-11</strain>
    </source>
</reference>
<gene>
    <name evidence="1" type="ORF">A0H81_01648</name>
</gene>
<comment type="caution">
    <text evidence="1">The sequence shown here is derived from an EMBL/GenBank/DDBJ whole genome shotgun (WGS) entry which is preliminary data.</text>
</comment>